<feature type="compositionally biased region" description="Basic and acidic residues" evidence="4">
    <location>
        <begin position="429"/>
        <end position="438"/>
    </location>
</feature>
<evidence type="ECO:0000313" key="7">
    <source>
        <dbReference type="EMBL" id="CAF95162.1"/>
    </source>
</evidence>
<dbReference type="Pfam" id="PF00012">
    <property type="entry name" value="HSP70"/>
    <property type="match status" value="2"/>
</dbReference>
<evidence type="ECO:0000256" key="4">
    <source>
        <dbReference type="SAM" id="MobiDB-lite"/>
    </source>
</evidence>
<feature type="signal peptide" evidence="5">
    <location>
        <begin position="1"/>
        <end position="20"/>
    </location>
</feature>
<feature type="region of interest" description="Disordered" evidence="4">
    <location>
        <begin position="555"/>
        <end position="576"/>
    </location>
</feature>
<dbReference type="FunFam" id="3.90.640.10:FF:000003">
    <property type="entry name" value="Molecular chaperone DnaK"/>
    <property type="match status" value="1"/>
</dbReference>
<dbReference type="AlphaFoldDB" id="Q4SW20"/>
<dbReference type="InterPro" id="IPR046365">
    <property type="entry name" value="FAM124_dom"/>
</dbReference>
<comment type="similarity">
    <text evidence="1">Belongs to the heat shock protein 70 family.</text>
</comment>
<dbReference type="InterPro" id="IPR043129">
    <property type="entry name" value="ATPase_NBD"/>
</dbReference>
<dbReference type="Pfam" id="PF15067">
    <property type="entry name" value="FAM124"/>
    <property type="match status" value="1"/>
</dbReference>
<feature type="compositionally biased region" description="Basic and acidic residues" evidence="4">
    <location>
        <begin position="562"/>
        <end position="572"/>
    </location>
</feature>
<dbReference type="InterPro" id="IPR013126">
    <property type="entry name" value="Hsp_70_fam"/>
</dbReference>
<dbReference type="PRINTS" id="PR00301">
    <property type="entry name" value="HEATSHOCK70"/>
</dbReference>
<evidence type="ECO:0000259" key="6">
    <source>
        <dbReference type="Pfam" id="PF15067"/>
    </source>
</evidence>
<evidence type="ECO:0000256" key="2">
    <source>
        <dbReference type="ARBA" id="ARBA00022741"/>
    </source>
</evidence>
<feature type="compositionally biased region" description="Low complexity" evidence="4">
    <location>
        <begin position="773"/>
        <end position="794"/>
    </location>
</feature>
<dbReference type="Gene3D" id="3.30.30.30">
    <property type="match status" value="1"/>
</dbReference>
<keyword evidence="2" id="KW-0547">Nucleotide-binding</keyword>
<dbReference type="Gene3D" id="3.30.420.40">
    <property type="match status" value="2"/>
</dbReference>
<comment type="caution">
    <text evidence="7">The sequence shown here is derived from an EMBL/GenBank/DDBJ whole genome shotgun (WGS) entry which is preliminary data.</text>
</comment>
<reference evidence="7" key="2">
    <citation type="submission" date="2004-02" db="EMBL/GenBank/DDBJ databases">
        <authorList>
            <consortium name="Genoscope"/>
            <consortium name="Whitehead Institute Centre for Genome Research"/>
        </authorList>
    </citation>
    <scope>NUCLEOTIDE SEQUENCE</scope>
</reference>
<evidence type="ECO:0000256" key="3">
    <source>
        <dbReference type="ARBA" id="ARBA00022840"/>
    </source>
</evidence>
<feature type="region of interest" description="Disordered" evidence="4">
    <location>
        <begin position="773"/>
        <end position="799"/>
    </location>
</feature>
<dbReference type="KEGG" id="tng:GSTEN00011693G001"/>
<sequence>RRSLAAGSAVLALFLAGYLGQQYLPPPQPRVIGLDLGTTFCSVGVFYPGSGEVEVLADAEGRRSIPSCVSFTAAAVLVGHEAAEQADRNPRNTIYDAKRFIGKLFEPGVLEREERALHPSRNGSAEFLVSTNRSFGVSPTFVGSRLLLRMRSMAERRLGAPVHKAVVSVPADFDERQRNYTVKAAQLAGLEVLRVISEPTAAAMAYGVHRAEVLSVLVVDLGGGTLDVSLLSKQGGMFLTRAMAGAAPLARSYLGWRPAPGGSPPGAVAVCPRSNNQLGGQDFSQRLLHNTTERIRRELGSAPTLAEDLHRLRRAVEAAKIQLTFQPSAAIRVPLQLRGSQGSAGAAPVLFQTVITRQEFEEVNQDLFQKILAPVQTVLVEGHLGEAGRGRGRAGGGLHQDPGHQEADRTLLREGAQHVGGPRPGGGDGRGHPGRDHGGAPGPCRSAPSKSPTGTYGRPTTDRPPPAADLDLPAAAVGGVATPGEVWLDPPFAKANPLQLPVQLTTFIWRNCFEGSAGRIDEFIGPRVAPGPQVAHRCSTNSFLSLQVSSGGGASTCGWTGKRPEEEKKDKPPVLGHHLLPPRGLRGGAHPEGAGLLSAPALALPPHGELLLLLLLFLRLQQQLLLLRWAPAALPAAQQGLLQPGPRDARVAVRPVHCGGEVLRLTLYSWQQHYEDAVRFYQTVLRRRAEEQKTGFCWFTLHRGYACPPPPAAAPPELTSCPSVLSLPRAGAVPAAGPEAPAAGGQGQALPLGRAAVRRGGDGPAGAAAAQALQPHQQHALADGGPGRQQGPLPGRRRAFPGLKPWIKSLCPGVPQVKPPAGPERPLTCAFPLACPSATPAPAQQGRGFSPGSLWGR</sequence>
<dbReference type="PROSITE" id="PS00329">
    <property type="entry name" value="HSP70_2"/>
    <property type="match status" value="1"/>
</dbReference>
<feature type="chain" id="PRO_5004244043" evidence="5">
    <location>
        <begin position="21"/>
        <end position="857"/>
    </location>
</feature>
<evidence type="ECO:0000256" key="5">
    <source>
        <dbReference type="SAM" id="SignalP"/>
    </source>
</evidence>
<dbReference type="OrthoDB" id="2401965at2759"/>
<dbReference type="GO" id="GO:0005524">
    <property type="term" value="F:ATP binding"/>
    <property type="evidence" value="ECO:0007669"/>
    <property type="project" value="UniProtKB-KW"/>
</dbReference>
<keyword evidence="5" id="KW-0732">Signal</keyword>
<dbReference type="PANTHER" id="PTHR19375">
    <property type="entry name" value="HEAT SHOCK PROTEIN 70KDA"/>
    <property type="match status" value="1"/>
</dbReference>
<feature type="domain" description="FAM124" evidence="6">
    <location>
        <begin position="639"/>
        <end position="703"/>
    </location>
</feature>
<dbReference type="Gene3D" id="3.90.640.10">
    <property type="entry name" value="Actin, Chain A, domain 4"/>
    <property type="match status" value="1"/>
</dbReference>
<feature type="non-terminal residue" evidence="7">
    <location>
        <position position="857"/>
    </location>
</feature>
<keyword evidence="3" id="KW-0067">ATP-binding</keyword>
<proteinExistence type="inferred from homology"/>
<organism evidence="7">
    <name type="scientific">Tetraodon nigroviridis</name>
    <name type="common">Spotted green pufferfish</name>
    <name type="synonym">Chelonodon nigroviridis</name>
    <dbReference type="NCBI Taxonomy" id="99883"/>
    <lineage>
        <taxon>Eukaryota</taxon>
        <taxon>Metazoa</taxon>
        <taxon>Chordata</taxon>
        <taxon>Craniata</taxon>
        <taxon>Vertebrata</taxon>
        <taxon>Euteleostomi</taxon>
        <taxon>Actinopterygii</taxon>
        <taxon>Neopterygii</taxon>
        <taxon>Teleostei</taxon>
        <taxon>Neoteleostei</taxon>
        <taxon>Acanthomorphata</taxon>
        <taxon>Eupercaria</taxon>
        <taxon>Tetraodontiformes</taxon>
        <taxon>Tetradontoidea</taxon>
        <taxon>Tetraodontidae</taxon>
        <taxon>Tetraodon</taxon>
    </lineage>
</organism>
<feature type="compositionally biased region" description="Basic and acidic residues" evidence="4">
    <location>
        <begin position="401"/>
        <end position="416"/>
    </location>
</feature>
<gene>
    <name evidence="7" type="ORF">GSTENG00011693001</name>
</gene>
<dbReference type="SUPFAM" id="SSF53067">
    <property type="entry name" value="Actin-like ATPase domain"/>
    <property type="match status" value="2"/>
</dbReference>
<feature type="region of interest" description="Disordered" evidence="4">
    <location>
        <begin position="386"/>
        <end position="471"/>
    </location>
</feature>
<dbReference type="GO" id="GO:0140662">
    <property type="term" value="F:ATP-dependent protein folding chaperone"/>
    <property type="evidence" value="ECO:0007669"/>
    <property type="project" value="InterPro"/>
</dbReference>
<name>Q4SW20_TETNG</name>
<dbReference type="InterPro" id="IPR018181">
    <property type="entry name" value="Heat_shock_70_CS"/>
</dbReference>
<accession>Q4SW20</accession>
<dbReference type="EMBL" id="CAAE01013693">
    <property type="protein sequence ID" value="CAF95162.1"/>
    <property type="molecule type" value="Genomic_DNA"/>
</dbReference>
<reference evidence="7" key="1">
    <citation type="journal article" date="2004" name="Nature">
        <title>Genome duplication in the teleost fish Tetraodon nigroviridis reveals the early vertebrate proto-karyotype.</title>
        <authorList>
            <person name="Jaillon O."/>
            <person name="Aury J.-M."/>
            <person name="Brunet F."/>
            <person name="Petit J.-L."/>
            <person name="Stange-Thomann N."/>
            <person name="Mauceli E."/>
            <person name="Bouneau L."/>
            <person name="Fischer C."/>
            <person name="Ozouf-Costaz C."/>
            <person name="Bernot A."/>
            <person name="Nicaud S."/>
            <person name="Jaffe D."/>
            <person name="Fisher S."/>
            <person name="Lutfalla G."/>
            <person name="Dossat C."/>
            <person name="Segurens B."/>
            <person name="Dasilva C."/>
            <person name="Salanoubat M."/>
            <person name="Levy M."/>
            <person name="Boudet N."/>
            <person name="Castellano S."/>
            <person name="Anthouard V."/>
            <person name="Jubin C."/>
            <person name="Castelli V."/>
            <person name="Katinka M."/>
            <person name="Vacherie B."/>
            <person name="Biemont C."/>
            <person name="Skalli Z."/>
            <person name="Cattolico L."/>
            <person name="Poulain J."/>
            <person name="De Berardinis V."/>
            <person name="Cruaud C."/>
            <person name="Duprat S."/>
            <person name="Brottier P."/>
            <person name="Coutanceau J.-P."/>
            <person name="Gouzy J."/>
            <person name="Parra G."/>
            <person name="Lardier G."/>
            <person name="Chapple C."/>
            <person name="McKernan K.J."/>
            <person name="McEwan P."/>
            <person name="Bosak S."/>
            <person name="Kellis M."/>
            <person name="Volff J.-N."/>
            <person name="Guigo R."/>
            <person name="Zody M.C."/>
            <person name="Mesirov J."/>
            <person name="Lindblad-Toh K."/>
            <person name="Birren B."/>
            <person name="Nusbaum C."/>
            <person name="Kahn D."/>
            <person name="Robinson-Rechavi M."/>
            <person name="Laudet V."/>
            <person name="Schachter V."/>
            <person name="Quetier F."/>
            <person name="Saurin W."/>
            <person name="Scarpelli C."/>
            <person name="Wincker P."/>
            <person name="Lander E.S."/>
            <person name="Weissenbach J."/>
            <person name="Roest Crollius H."/>
        </authorList>
    </citation>
    <scope>NUCLEOTIDE SEQUENCE [LARGE SCALE GENOMIC DNA]</scope>
</reference>
<protein>
    <submittedName>
        <fullName evidence="7">(spotted green pufferfish) hypothetical protein</fullName>
    </submittedName>
</protein>
<evidence type="ECO:0000256" key="1">
    <source>
        <dbReference type="ARBA" id="ARBA00007381"/>
    </source>
</evidence>
<feature type="non-terminal residue" evidence="7">
    <location>
        <position position="1"/>
    </location>
</feature>